<accession>X1ATR1</accession>
<comment type="caution">
    <text evidence="1">The sequence shown here is derived from an EMBL/GenBank/DDBJ whole genome shotgun (WGS) entry which is preliminary data.</text>
</comment>
<protein>
    <submittedName>
        <fullName evidence="1">Uncharacterized protein</fullName>
    </submittedName>
</protein>
<reference evidence="1" key="1">
    <citation type="journal article" date="2014" name="Front. Microbiol.">
        <title>High frequency of phylogenetically diverse reductive dehalogenase-homologous genes in deep subseafloor sedimentary metagenomes.</title>
        <authorList>
            <person name="Kawai M."/>
            <person name="Futagami T."/>
            <person name="Toyoda A."/>
            <person name="Takaki Y."/>
            <person name="Nishi S."/>
            <person name="Hori S."/>
            <person name="Arai W."/>
            <person name="Tsubouchi T."/>
            <person name="Morono Y."/>
            <person name="Uchiyama I."/>
            <person name="Ito T."/>
            <person name="Fujiyama A."/>
            <person name="Inagaki F."/>
            <person name="Takami H."/>
        </authorList>
    </citation>
    <scope>NUCLEOTIDE SEQUENCE</scope>
    <source>
        <strain evidence="1">Expedition CK06-06</strain>
    </source>
</reference>
<sequence length="214" mass="25215">QLSNLLILIPSAMIKTRDGIIEEETKSHPNRRTKSLLAIPINQLILEEDGQNKLMNYFSSYKLGKARKEQLQSAKKMLGVHKKLKPNFPPSKSGKYTKNQSSEFADYITMQWLGMTHRQFLKQFNNNIKGLNLEIFLPLRTYAYVIFYKYYLQNREPSKLSDFGDLFHVFYIPYCKLAIIERDLCNVLNQIKRNSNILNNVKIENIDFFKTFKY</sequence>
<gene>
    <name evidence="1" type="ORF">S01H4_05789</name>
</gene>
<organism evidence="1">
    <name type="scientific">marine sediment metagenome</name>
    <dbReference type="NCBI Taxonomy" id="412755"/>
    <lineage>
        <taxon>unclassified sequences</taxon>
        <taxon>metagenomes</taxon>
        <taxon>ecological metagenomes</taxon>
    </lineage>
</organism>
<feature type="non-terminal residue" evidence="1">
    <location>
        <position position="1"/>
    </location>
</feature>
<evidence type="ECO:0000313" key="1">
    <source>
        <dbReference type="EMBL" id="GAG72667.1"/>
    </source>
</evidence>
<dbReference type="EMBL" id="BART01001713">
    <property type="protein sequence ID" value="GAG72667.1"/>
    <property type="molecule type" value="Genomic_DNA"/>
</dbReference>
<dbReference type="AlphaFoldDB" id="X1ATR1"/>
<name>X1ATR1_9ZZZZ</name>
<proteinExistence type="predicted"/>